<dbReference type="AlphaFoldDB" id="L0JKE1"/>
<dbReference type="SMART" id="SM00344">
    <property type="entry name" value="HTH_ASNC"/>
    <property type="match status" value="1"/>
</dbReference>
<dbReference type="EMBL" id="AOIE01000087">
    <property type="protein sequence ID" value="ELY72778.1"/>
    <property type="molecule type" value="Genomic_DNA"/>
</dbReference>
<dbReference type="Gene3D" id="1.10.10.10">
    <property type="entry name" value="Winged helix-like DNA-binding domain superfamily/Winged helix DNA-binding domain"/>
    <property type="match status" value="1"/>
</dbReference>
<evidence type="ECO:0000313" key="7">
    <source>
        <dbReference type="Proteomes" id="UP000010843"/>
    </source>
</evidence>
<organism evidence="5 7">
    <name type="scientific">Natrinema pellirubrum (strain DSM 15624 / CIP 106293 / JCM 10476 / NCIMB 786 / 157)</name>
    <dbReference type="NCBI Taxonomy" id="797303"/>
    <lineage>
        <taxon>Archaea</taxon>
        <taxon>Methanobacteriati</taxon>
        <taxon>Methanobacteriota</taxon>
        <taxon>Stenosarchaea group</taxon>
        <taxon>Halobacteria</taxon>
        <taxon>Halobacteriales</taxon>
        <taxon>Natrialbaceae</taxon>
        <taxon>Natrinema</taxon>
    </lineage>
</organism>
<dbReference type="PANTHER" id="PTHR30154:SF34">
    <property type="entry name" value="TRANSCRIPTIONAL REGULATOR AZLB"/>
    <property type="match status" value="1"/>
</dbReference>
<dbReference type="InterPro" id="IPR036390">
    <property type="entry name" value="WH_DNA-bd_sf"/>
</dbReference>
<evidence type="ECO:0000256" key="3">
    <source>
        <dbReference type="ARBA" id="ARBA00023163"/>
    </source>
</evidence>
<dbReference type="Proteomes" id="UP000010843">
    <property type="component" value="Chromosome"/>
</dbReference>
<reference evidence="5" key="2">
    <citation type="submission" date="2012-02" db="EMBL/GenBank/DDBJ databases">
        <title>Complete sequence of chromosome of Natrinema pellirubrum DSM 15624.</title>
        <authorList>
            <consortium name="US DOE Joint Genome Institute"/>
            <person name="Lucas S."/>
            <person name="Han J."/>
            <person name="Lapidus A."/>
            <person name="Cheng J.-F."/>
            <person name="Goodwin L."/>
            <person name="Pitluck S."/>
            <person name="Peters L."/>
            <person name="Teshima H."/>
            <person name="Detter J.C."/>
            <person name="Han C."/>
            <person name="Tapia R."/>
            <person name="Land M."/>
            <person name="Hauser L."/>
            <person name="Kyrpides N."/>
            <person name="Ivanova N."/>
            <person name="Pagani I."/>
            <person name="Sproer C."/>
            <person name="Anderson I."/>
            <person name="Woyke T."/>
        </authorList>
    </citation>
    <scope>NUCLEOTIDE SEQUENCE</scope>
    <source>
        <strain evidence="5">DSM 15624</strain>
    </source>
</reference>
<evidence type="ECO:0000313" key="5">
    <source>
        <dbReference type="EMBL" id="AGB31744.1"/>
    </source>
</evidence>
<evidence type="ECO:0000256" key="2">
    <source>
        <dbReference type="ARBA" id="ARBA00023125"/>
    </source>
</evidence>
<dbReference type="PRINTS" id="PR00033">
    <property type="entry name" value="HTHASNC"/>
</dbReference>
<evidence type="ECO:0000256" key="1">
    <source>
        <dbReference type="ARBA" id="ARBA00023015"/>
    </source>
</evidence>
<feature type="domain" description="HTH asnC-type" evidence="4">
    <location>
        <begin position="19"/>
        <end position="81"/>
    </location>
</feature>
<reference evidence="6 8" key="3">
    <citation type="journal article" date="2014" name="PLoS Genet.">
        <title>Phylogenetically driven sequencing of extremely halophilic archaea reveals strategies for static and dynamic osmo-response.</title>
        <authorList>
            <person name="Becker E.A."/>
            <person name="Seitzer P.M."/>
            <person name="Tritt A."/>
            <person name="Larsen D."/>
            <person name="Krusor M."/>
            <person name="Yao A.I."/>
            <person name="Wu D."/>
            <person name="Madern D."/>
            <person name="Eisen J.A."/>
            <person name="Darling A.E."/>
            <person name="Facciotti M.T."/>
        </authorList>
    </citation>
    <scope>NUCLEOTIDE SEQUENCE [LARGE SCALE GENOMIC DNA]</scope>
    <source>
        <strain evidence="6 8">DSM 15624</strain>
    </source>
</reference>
<evidence type="ECO:0000259" key="4">
    <source>
        <dbReference type="PROSITE" id="PS50956"/>
    </source>
</evidence>
<evidence type="ECO:0000313" key="6">
    <source>
        <dbReference type="EMBL" id="ELY72778.1"/>
    </source>
</evidence>
<dbReference type="PANTHER" id="PTHR30154">
    <property type="entry name" value="LEUCINE-RESPONSIVE REGULATORY PROTEIN"/>
    <property type="match status" value="1"/>
</dbReference>
<name>L0JKE1_NATP1</name>
<dbReference type="RefSeq" id="WP_006182317.1">
    <property type="nucleotide sequence ID" value="NC_019962.1"/>
</dbReference>
<protein>
    <submittedName>
        <fullName evidence="6">Putative transcriptional regulator, AsnC family protein</fullName>
    </submittedName>
</protein>
<keyword evidence="1" id="KW-0805">Transcription regulation</keyword>
<accession>L0JKE1</accession>
<dbReference type="KEGG" id="npe:Natpe_1881"/>
<dbReference type="OrthoDB" id="342030at2157"/>
<reference evidence="7" key="1">
    <citation type="submission" date="2012-02" db="EMBL/GenBank/DDBJ databases">
        <title>Complete sequence of chromosome of Natrinema pellirubrum DSM 15624.</title>
        <authorList>
            <person name="Lucas S."/>
            <person name="Han J."/>
            <person name="Lapidus A."/>
            <person name="Cheng J.-F."/>
            <person name="Goodwin L."/>
            <person name="Pitluck S."/>
            <person name="Peters L."/>
            <person name="Teshima H."/>
            <person name="Detter J.C."/>
            <person name="Han C."/>
            <person name="Tapia R."/>
            <person name="Land M."/>
            <person name="Hauser L."/>
            <person name="Kyrpides N."/>
            <person name="Ivanova N."/>
            <person name="Pagani I."/>
            <person name="Sproer C."/>
            <person name="Anderson I."/>
            <person name="Woyke T."/>
        </authorList>
    </citation>
    <scope>NUCLEOTIDE SEQUENCE [LARGE SCALE GENOMIC DNA]</scope>
    <source>
        <strain evidence="7">DSM 15624 / JCM 10476 / NCIMB 786</strain>
    </source>
</reference>
<dbReference type="GeneID" id="31829897"/>
<dbReference type="GO" id="GO:0043200">
    <property type="term" value="P:response to amino acid"/>
    <property type="evidence" value="ECO:0007669"/>
    <property type="project" value="TreeGrafter"/>
</dbReference>
<dbReference type="GO" id="GO:0005829">
    <property type="term" value="C:cytosol"/>
    <property type="evidence" value="ECO:0007669"/>
    <property type="project" value="TreeGrafter"/>
</dbReference>
<sequence length="136" mass="15270">MTGTAPPHEGDHDESVHDLDDVDRQILADLATDARNTSCPDIANKVDVTPATIRNRIENLVSNDVIEAHRSEINYRQLGFLKVLFICSVNSGRFGELTVACHRIRLIPSTWRLYSFQFACNPMNFVSHGFCSRAKP</sequence>
<keyword evidence="8" id="KW-1185">Reference proteome</keyword>
<proteinExistence type="predicted"/>
<dbReference type="InterPro" id="IPR000485">
    <property type="entry name" value="AsnC-type_HTH_dom"/>
</dbReference>
<keyword evidence="3" id="KW-0804">Transcription</keyword>
<dbReference type="SUPFAM" id="SSF46785">
    <property type="entry name" value="Winged helix' DNA-binding domain"/>
    <property type="match status" value="1"/>
</dbReference>
<dbReference type="STRING" id="797303.Natpe_1881"/>
<dbReference type="HOGENOM" id="CLU_1870799_0_0_2"/>
<dbReference type="GO" id="GO:0043565">
    <property type="term" value="F:sequence-specific DNA binding"/>
    <property type="evidence" value="ECO:0007669"/>
    <property type="project" value="InterPro"/>
</dbReference>
<keyword evidence="2" id="KW-0238">DNA-binding</keyword>
<evidence type="ECO:0000313" key="8">
    <source>
        <dbReference type="Proteomes" id="UP000011593"/>
    </source>
</evidence>
<gene>
    <name evidence="5" type="ordered locus">Natpe_1881</name>
    <name evidence="6" type="ORF">C488_14807</name>
</gene>
<dbReference type="EMBL" id="CP003372">
    <property type="protein sequence ID" value="AGB31744.1"/>
    <property type="molecule type" value="Genomic_DNA"/>
</dbReference>
<dbReference type="Pfam" id="PF13412">
    <property type="entry name" value="HTH_24"/>
    <property type="match status" value="1"/>
</dbReference>
<dbReference type="eggNOG" id="arCOG01583">
    <property type="taxonomic scope" value="Archaea"/>
</dbReference>
<dbReference type="InterPro" id="IPR019888">
    <property type="entry name" value="Tscrpt_reg_AsnC-like"/>
</dbReference>
<dbReference type="InterPro" id="IPR036388">
    <property type="entry name" value="WH-like_DNA-bd_sf"/>
</dbReference>
<dbReference type="PROSITE" id="PS50956">
    <property type="entry name" value="HTH_ASNC_2"/>
    <property type="match status" value="1"/>
</dbReference>
<dbReference type="Proteomes" id="UP000011593">
    <property type="component" value="Unassembled WGS sequence"/>
</dbReference>